<dbReference type="InterPro" id="IPR001680">
    <property type="entry name" value="WD40_rpt"/>
</dbReference>
<gene>
    <name evidence="4" type="primary">ORF146412</name>
</gene>
<protein>
    <recommendedName>
        <fullName evidence="3">F-box domain-containing protein</fullName>
    </recommendedName>
</protein>
<proteinExistence type="predicted"/>
<evidence type="ECO:0000259" key="3">
    <source>
        <dbReference type="PROSITE" id="PS50181"/>
    </source>
</evidence>
<evidence type="ECO:0000256" key="2">
    <source>
        <dbReference type="SAM" id="MobiDB-lite"/>
    </source>
</evidence>
<organism evidence="4">
    <name type="scientific">Arion vulgaris</name>
    <dbReference type="NCBI Taxonomy" id="1028688"/>
    <lineage>
        <taxon>Eukaryota</taxon>
        <taxon>Metazoa</taxon>
        <taxon>Spiralia</taxon>
        <taxon>Lophotrochozoa</taxon>
        <taxon>Mollusca</taxon>
        <taxon>Gastropoda</taxon>
        <taxon>Heterobranchia</taxon>
        <taxon>Euthyneura</taxon>
        <taxon>Panpulmonata</taxon>
        <taxon>Eupulmonata</taxon>
        <taxon>Stylommatophora</taxon>
        <taxon>Helicina</taxon>
        <taxon>Arionoidea</taxon>
        <taxon>Arionidae</taxon>
        <taxon>Arion</taxon>
    </lineage>
</organism>
<dbReference type="PROSITE" id="PS50082">
    <property type="entry name" value="WD_REPEATS_2"/>
    <property type="match status" value="1"/>
</dbReference>
<keyword evidence="1" id="KW-0853">WD repeat</keyword>
<evidence type="ECO:0000313" key="4">
    <source>
        <dbReference type="EMBL" id="CEK85101.1"/>
    </source>
</evidence>
<feature type="region of interest" description="Disordered" evidence="2">
    <location>
        <begin position="1"/>
        <end position="38"/>
    </location>
</feature>
<dbReference type="EMBL" id="HACG01038236">
    <property type="protein sequence ID" value="CEK85101.1"/>
    <property type="molecule type" value="Transcribed_RNA"/>
</dbReference>
<dbReference type="InterPro" id="IPR015943">
    <property type="entry name" value="WD40/YVTN_repeat-like_dom_sf"/>
</dbReference>
<feature type="compositionally biased region" description="Basic and acidic residues" evidence="2">
    <location>
        <begin position="1"/>
        <end position="20"/>
    </location>
</feature>
<dbReference type="InterPro" id="IPR036322">
    <property type="entry name" value="WD40_repeat_dom_sf"/>
</dbReference>
<dbReference type="SUPFAM" id="SSF50978">
    <property type="entry name" value="WD40 repeat-like"/>
    <property type="match status" value="1"/>
</dbReference>
<dbReference type="SUPFAM" id="SSF81383">
    <property type="entry name" value="F-box domain"/>
    <property type="match status" value="1"/>
</dbReference>
<feature type="domain" description="F-box" evidence="3">
    <location>
        <begin position="185"/>
        <end position="231"/>
    </location>
</feature>
<reference evidence="4" key="1">
    <citation type="submission" date="2014-12" db="EMBL/GenBank/DDBJ databases">
        <title>Insight into the proteome of Arion vulgaris.</title>
        <authorList>
            <person name="Aradska J."/>
            <person name="Bulat T."/>
            <person name="Smidak R."/>
            <person name="Sarate P."/>
            <person name="Gangsoo J."/>
            <person name="Sialana F."/>
            <person name="Bilban M."/>
            <person name="Lubec G."/>
        </authorList>
    </citation>
    <scope>NUCLEOTIDE SEQUENCE</scope>
    <source>
        <tissue evidence="4">Skin</tissue>
    </source>
</reference>
<dbReference type="SMART" id="SM00256">
    <property type="entry name" value="FBOX"/>
    <property type="match status" value="1"/>
</dbReference>
<evidence type="ECO:0000256" key="1">
    <source>
        <dbReference type="PROSITE-ProRule" id="PRU00221"/>
    </source>
</evidence>
<dbReference type="Gene3D" id="2.130.10.10">
    <property type="entry name" value="YVTN repeat-like/Quinoprotein amine dehydrogenase"/>
    <property type="match status" value="1"/>
</dbReference>
<dbReference type="Gene3D" id="1.20.1280.50">
    <property type="match status" value="1"/>
</dbReference>
<accession>A0A0B7AYH3</accession>
<feature type="repeat" description="WD" evidence="1">
    <location>
        <begin position="530"/>
        <end position="572"/>
    </location>
</feature>
<dbReference type="SMART" id="SM00320">
    <property type="entry name" value="WD40"/>
    <property type="match status" value="3"/>
</dbReference>
<dbReference type="Pfam" id="PF12937">
    <property type="entry name" value="F-box-like"/>
    <property type="match status" value="1"/>
</dbReference>
<dbReference type="PROSITE" id="PS50181">
    <property type="entry name" value="FBOX"/>
    <property type="match status" value="1"/>
</dbReference>
<dbReference type="AlphaFoldDB" id="A0A0B7AYH3"/>
<dbReference type="PANTHER" id="PTHR19855:SF16">
    <property type="entry name" value="F-BOX AND WD REPEAT DOMAIN CONTAINING 8"/>
    <property type="match status" value="1"/>
</dbReference>
<dbReference type="InterPro" id="IPR001810">
    <property type="entry name" value="F-box_dom"/>
</dbReference>
<dbReference type="PANTHER" id="PTHR19855">
    <property type="entry name" value="WD40 REPEAT PROTEIN 12, 37"/>
    <property type="match status" value="1"/>
</dbReference>
<dbReference type="InterPro" id="IPR036047">
    <property type="entry name" value="F-box-like_dom_sf"/>
</dbReference>
<name>A0A0B7AYH3_9EUPU</name>
<sequence>MAGSNDLEKFREEWKNEIQHHTPIATESSPKGSKPCNSSESRDGCYIEECSHLGANIGLGINSHIVDDTSTSRDADDSISNNRSSVTVSNTTDFVEYYPFKILTQFLNEAPQKHKPNPKSVKTETKQIAGSFAKRKYFSSGSTDAHQKKLRESQSINNYQKQEGSQTKNILDIFIADLDEINEIPFFDSTLPREVAIKIFQHLDMRSLCSCSQVSHSWRNLADDELLWCKICHSLGYDTDLHVSAGQGWKGVVRHHVQEKKLLKENWKARIGKPYNLNFARGGVLCAVQSHGSNIVAGYTSCNVRSWDTKTGDVCTFNASNTSLVLDESADDLGRIHNEIKHVATTEFITAASFRHGFVDVWRNEGCTDPIHTCTFRNPDITSLSVQDVDSKCSLVAASQGTRVQISNIGEEDGKCLSDFDMNTAVSQLDWLRKCQSSNASRLLITCHSSVYLKTINVVSSWTSTGLQDYTGQDQNITEVHDVIWAPVTSVGSRDSIDEVAVGFNFYAGPTTQIKVNIYDLNKNHLKATLTGHTWIVSCIFMPNSLTDQVVTGSGDRKIRLYDLRISSSAATTLVGHIAKITAVEMDDWKVVSGDEGGFVHVWDRRMCRKLWDVRNRHPVQYCHFDDRLLIIGNVPYHKFPEGDEFETVSSLRYRGTVQVYDFLANQQTQGIPDICLSSYSEPEAYDYNLGLAVPYDIVS</sequence>
<feature type="compositionally biased region" description="Polar residues" evidence="2">
    <location>
        <begin position="25"/>
        <end position="38"/>
    </location>
</feature>